<gene>
    <name evidence="2" type="ORF">J8F10_03865</name>
</gene>
<evidence type="ECO:0000259" key="1">
    <source>
        <dbReference type="Pfam" id="PF01965"/>
    </source>
</evidence>
<name>A0ABS5BL54_9BACT</name>
<dbReference type="RefSeq" id="WP_210652555.1">
    <property type="nucleotide sequence ID" value="NZ_JAGKQQ010000001.1"/>
</dbReference>
<dbReference type="Gene3D" id="3.40.50.880">
    <property type="match status" value="1"/>
</dbReference>
<keyword evidence="3" id="KW-1185">Reference proteome</keyword>
<sequence length="335" mass="36209">MILPRIVPALTALVVMAPSWLALPDRPSRADEKVQPAKDAGELALTGLDPVPLTRGQEIKGDAKFVVVRKGLRYLFANEQNRAAFEKEPERYEIQNDGQCTSSPVTKGDPSVFAVHKGKIYVFFCEHCRAGFLKAPDEYTKPRKNVAIFVHDGVELLDFAGPGEVFAAAGSGRAFKVFTVAAGAGPITSQGFLKVTPSYTFADCPKPDIIVLPGGATGNALKDERVVEWVKKASSNAEVTLSVCTGAFILGRAGLLDGKNATTHWASIERLKKEYPKTTVHADKRFVDNGKIVTSAGVSAGIDASLHVVEKLHGKEEAEKTARYMQYRREAPGAK</sequence>
<dbReference type="SUPFAM" id="SSF52317">
    <property type="entry name" value="Class I glutamine amidotransferase-like"/>
    <property type="match status" value="1"/>
</dbReference>
<dbReference type="Pfam" id="PF01965">
    <property type="entry name" value="DJ-1_PfpI"/>
    <property type="match status" value="1"/>
</dbReference>
<dbReference type="InterPro" id="IPR002818">
    <property type="entry name" value="DJ-1/PfpI"/>
</dbReference>
<dbReference type="PANTHER" id="PTHR43130">
    <property type="entry name" value="ARAC-FAMILY TRANSCRIPTIONAL REGULATOR"/>
    <property type="match status" value="1"/>
</dbReference>
<organism evidence="2 3">
    <name type="scientific">Gemmata palustris</name>
    <dbReference type="NCBI Taxonomy" id="2822762"/>
    <lineage>
        <taxon>Bacteria</taxon>
        <taxon>Pseudomonadati</taxon>
        <taxon>Planctomycetota</taxon>
        <taxon>Planctomycetia</taxon>
        <taxon>Gemmatales</taxon>
        <taxon>Gemmataceae</taxon>
        <taxon>Gemmata</taxon>
    </lineage>
</organism>
<evidence type="ECO:0000313" key="3">
    <source>
        <dbReference type="Proteomes" id="UP000676565"/>
    </source>
</evidence>
<dbReference type="EMBL" id="JAGKQQ010000001">
    <property type="protein sequence ID" value="MBP3954426.1"/>
    <property type="molecule type" value="Genomic_DNA"/>
</dbReference>
<evidence type="ECO:0000313" key="2">
    <source>
        <dbReference type="EMBL" id="MBP3954426.1"/>
    </source>
</evidence>
<dbReference type="PANTHER" id="PTHR43130:SF14">
    <property type="entry name" value="DJ-1_PFPI DOMAIN-CONTAINING PROTEIN"/>
    <property type="match status" value="1"/>
</dbReference>
<dbReference type="InterPro" id="IPR052158">
    <property type="entry name" value="INH-QAR"/>
</dbReference>
<protein>
    <submittedName>
        <fullName evidence="2">DJ-1/PfpI family protein</fullName>
    </submittedName>
</protein>
<feature type="domain" description="DJ-1/PfpI" evidence="1">
    <location>
        <begin position="144"/>
        <end position="310"/>
    </location>
</feature>
<dbReference type="InterPro" id="IPR029062">
    <property type="entry name" value="Class_I_gatase-like"/>
</dbReference>
<accession>A0ABS5BL54</accession>
<reference evidence="2 3" key="1">
    <citation type="submission" date="2021-04" db="EMBL/GenBank/DDBJ databases">
        <authorList>
            <person name="Ivanova A."/>
        </authorList>
    </citation>
    <scope>NUCLEOTIDE SEQUENCE [LARGE SCALE GENOMIC DNA]</scope>
    <source>
        <strain evidence="2 3">G18</strain>
    </source>
</reference>
<dbReference type="CDD" id="cd03139">
    <property type="entry name" value="GATase1_PfpI_2"/>
    <property type="match status" value="1"/>
</dbReference>
<comment type="caution">
    <text evidence="2">The sequence shown here is derived from an EMBL/GenBank/DDBJ whole genome shotgun (WGS) entry which is preliminary data.</text>
</comment>
<proteinExistence type="predicted"/>
<dbReference type="Proteomes" id="UP000676565">
    <property type="component" value="Unassembled WGS sequence"/>
</dbReference>